<comment type="similarity">
    <text evidence="1">Belongs to the TMA16 family.</text>
</comment>
<dbReference type="AlphaFoldDB" id="A0A2B7Y6S2"/>
<evidence type="ECO:0000313" key="3">
    <source>
        <dbReference type="EMBL" id="PGH16578.1"/>
    </source>
</evidence>
<feature type="compositionally biased region" description="Basic and acidic residues" evidence="2">
    <location>
        <begin position="18"/>
        <end position="29"/>
    </location>
</feature>
<name>A0A2B7Y6S2_9EURO</name>
<dbReference type="Gene3D" id="1.20.1440.170">
    <property type="entry name" value="Translation machinery-associated protein 16-like"/>
    <property type="match status" value="1"/>
</dbReference>
<evidence type="ECO:0000256" key="2">
    <source>
        <dbReference type="SAM" id="MobiDB-lite"/>
    </source>
</evidence>
<sequence length="178" mass="20802">MPRNLNKVQKQISKKRGKVDALHENSRDSKRLRRAGVREDKLTRAAAVTMRGRQIFIDRVQFFQENIADPPVRFSDEDVVQLITRFIARNQPELDELHKERRPGRPPVKREEVLREKMDAENKEFESGFWLPDMTDEENLRKLAAWNGEWSSMSTLRFVRVSRGAGKKESSFPPRGLS</sequence>
<evidence type="ECO:0000313" key="4">
    <source>
        <dbReference type="Proteomes" id="UP000223968"/>
    </source>
</evidence>
<dbReference type="EMBL" id="PDNB01000016">
    <property type="protein sequence ID" value="PGH16578.1"/>
    <property type="molecule type" value="Genomic_DNA"/>
</dbReference>
<dbReference type="Proteomes" id="UP000223968">
    <property type="component" value="Unassembled WGS sequence"/>
</dbReference>
<comment type="caution">
    <text evidence="3">The sequence shown here is derived from an EMBL/GenBank/DDBJ whole genome shotgun (WGS) entry which is preliminary data.</text>
</comment>
<evidence type="ECO:0000256" key="1">
    <source>
        <dbReference type="ARBA" id="ARBA00034127"/>
    </source>
</evidence>
<dbReference type="Pfam" id="PF11176">
    <property type="entry name" value="Tma16"/>
    <property type="match status" value="1"/>
</dbReference>
<gene>
    <name evidence="3" type="ORF">AJ79_01684</name>
</gene>
<feature type="region of interest" description="Disordered" evidence="2">
    <location>
        <begin position="1"/>
        <end position="30"/>
    </location>
</feature>
<reference evidence="3 4" key="1">
    <citation type="submission" date="2017-10" db="EMBL/GenBank/DDBJ databases">
        <title>Comparative genomics in systemic dimorphic fungi from Ajellomycetaceae.</title>
        <authorList>
            <person name="Munoz J.F."/>
            <person name="Mcewen J.G."/>
            <person name="Clay O.K."/>
            <person name="Cuomo C.A."/>
        </authorList>
    </citation>
    <scope>NUCLEOTIDE SEQUENCE [LARGE SCALE GENOMIC DNA]</scope>
    <source>
        <strain evidence="3 4">UAMH5409</strain>
    </source>
</reference>
<dbReference type="GO" id="GO:0005634">
    <property type="term" value="C:nucleus"/>
    <property type="evidence" value="ECO:0007669"/>
    <property type="project" value="TreeGrafter"/>
</dbReference>
<evidence type="ECO:0008006" key="5">
    <source>
        <dbReference type="Google" id="ProtNLM"/>
    </source>
</evidence>
<dbReference type="InterPro" id="IPR021346">
    <property type="entry name" value="Tma16"/>
</dbReference>
<dbReference type="OrthoDB" id="270284at2759"/>
<protein>
    <recommendedName>
        <fullName evidence="5">Translation machinery-associated protein 16</fullName>
    </recommendedName>
</protein>
<dbReference type="InterPro" id="IPR038356">
    <property type="entry name" value="Tma16_sf"/>
</dbReference>
<organism evidence="3 4">
    <name type="scientific">Helicocarpus griseus UAMH5409</name>
    <dbReference type="NCBI Taxonomy" id="1447875"/>
    <lineage>
        <taxon>Eukaryota</taxon>
        <taxon>Fungi</taxon>
        <taxon>Dikarya</taxon>
        <taxon>Ascomycota</taxon>
        <taxon>Pezizomycotina</taxon>
        <taxon>Eurotiomycetes</taxon>
        <taxon>Eurotiomycetidae</taxon>
        <taxon>Onygenales</taxon>
        <taxon>Ajellomycetaceae</taxon>
        <taxon>Helicocarpus</taxon>
    </lineage>
</organism>
<dbReference type="PANTHER" id="PTHR13349:SF2">
    <property type="entry name" value="TRANSLATION MACHINERY-ASSOCIATED PROTEIN 16"/>
    <property type="match status" value="1"/>
</dbReference>
<dbReference type="PANTHER" id="PTHR13349">
    <property type="entry name" value="TRANSLATION MACHINERY-ASSOCIATED PROTEIN 16"/>
    <property type="match status" value="1"/>
</dbReference>
<proteinExistence type="inferred from homology"/>
<keyword evidence="4" id="KW-1185">Reference proteome</keyword>
<feature type="compositionally biased region" description="Polar residues" evidence="2">
    <location>
        <begin position="1"/>
        <end position="11"/>
    </location>
</feature>
<dbReference type="STRING" id="1447875.A0A2B7Y6S2"/>
<accession>A0A2B7Y6S2</accession>